<comment type="subcellular location">
    <subcellularLocation>
        <location evidence="2">Membrane</location>
        <topology evidence="2">Multi-pass membrane protein</topology>
    </subcellularLocation>
</comment>
<sequence length="493" mass="56278">MENEERLLKTPRRISLKWKWAMGTGVGVLLIFGLFSFFIFRVIANSAYSQEHSRVESTMNLVSSRLQGIQKIDQKSVQILRPDHGVSKSPSDSIGPYSNSLIASLSRQDIIVSVYDMQGSTLFSSKQPKVDFVFPSTRNIRMERVNHNNYLVGRTALFDRNGKKIGFVQVVDTMREYSSTYHRLIWVFGLSTLLILLIISIFGYALAAYLLRPINLVHDTMVELGNDPQTDARIPKLNQNDELSDLADEFNNMIDRMQRYIDQQRQFVEDVSHELRTPVAVIEGHLKMLNRWGKDDPQILAESIESSLEETQRMKSLVSEMLDLTRADQIEINYANETTDVVKLFTQVFNDFKMIHPDFTFNLDNDIEGNPIVQIYRNHLEQVLIILLDNAVKYSVDRKEIHLSASSTSQAVEFAVQDFGEGISEESAKQVFNRFYRVDKARSRDKGGNGLGLSIAQRLIEEYGGTISLESSVGHGSIFRIQLPIMKHVKKDQ</sequence>
<dbReference type="Pfam" id="PF18719">
    <property type="entry name" value="ArlS_N"/>
    <property type="match status" value="1"/>
</dbReference>
<dbReference type="SMART" id="SM00304">
    <property type="entry name" value="HAMP"/>
    <property type="match status" value="1"/>
</dbReference>
<evidence type="ECO:0000256" key="11">
    <source>
        <dbReference type="ARBA" id="ARBA00023136"/>
    </source>
</evidence>
<organism evidence="15 16">
    <name type="scientific">Pediococcus argentinicus</name>
    <dbReference type="NCBI Taxonomy" id="480391"/>
    <lineage>
        <taxon>Bacteria</taxon>
        <taxon>Bacillati</taxon>
        <taxon>Bacillota</taxon>
        <taxon>Bacilli</taxon>
        <taxon>Lactobacillales</taxon>
        <taxon>Lactobacillaceae</taxon>
        <taxon>Pediococcus</taxon>
    </lineage>
</organism>
<evidence type="ECO:0000256" key="8">
    <source>
        <dbReference type="ARBA" id="ARBA00022777"/>
    </source>
</evidence>
<evidence type="ECO:0000256" key="12">
    <source>
        <dbReference type="SAM" id="Phobius"/>
    </source>
</evidence>
<dbReference type="OrthoDB" id="9786919at2"/>
<feature type="domain" description="Histidine kinase" evidence="13">
    <location>
        <begin position="270"/>
        <end position="487"/>
    </location>
</feature>
<dbReference type="InterPro" id="IPR036097">
    <property type="entry name" value="HisK_dim/P_sf"/>
</dbReference>
<dbReference type="InterPro" id="IPR050398">
    <property type="entry name" value="HssS/ArlS-like"/>
</dbReference>
<accession>A0A0R2NJ47</accession>
<dbReference type="PROSITE" id="PS50109">
    <property type="entry name" value="HIS_KIN"/>
    <property type="match status" value="1"/>
</dbReference>
<evidence type="ECO:0000313" key="16">
    <source>
        <dbReference type="Proteomes" id="UP000051249"/>
    </source>
</evidence>
<dbReference type="CDD" id="cd00082">
    <property type="entry name" value="HisKA"/>
    <property type="match status" value="1"/>
</dbReference>
<evidence type="ECO:0000256" key="2">
    <source>
        <dbReference type="ARBA" id="ARBA00004141"/>
    </source>
</evidence>
<keyword evidence="10" id="KW-0902">Two-component regulatory system</keyword>
<dbReference type="CDD" id="cd06225">
    <property type="entry name" value="HAMP"/>
    <property type="match status" value="1"/>
</dbReference>
<keyword evidence="9 12" id="KW-1133">Transmembrane helix</keyword>
<keyword evidence="6" id="KW-0808">Transferase</keyword>
<dbReference type="PROSITE" id="PS50885">
    <property type="entry name" value="HAMP"/>
    <property type="match status" value="1"/>
</dbReference>
<comment type="catalytic activity">
    <reaction evidence="1">
        <text>ATP + protein L-histidine = ADP + protein N-phospho-L-histidine.</text>
        <dbReference type="EC" id="2.7.13.3"/>
    </reaction>
</comment>
<evidence type="ECO:0000256" key="10">
    <source>
        <dbReference type="ARBA" id="ARBA00023012"/>
    </source>
</evidence>
<dbReference type="InterPro" id="IPR005467">
    <property type="entry name" value="His_kinase_dom"/>
</dbReference>
<comment type="caution">
    <text evidence="15">The sequence shown here is derived from an EMBL/GenBank/DDBJ whole genome shotgun (WGS) entry which is preliminary data.</text>
</comment>
<keyword evidence="16" id="KW-1185">Reference proteome</keyword>
<evidence type="ECO:0000256" key="6">
    <source>
        <dbReference type="ARBA" id="ARBA00022679"/>
    </source>
</evidence>
<dbReference type="EMBL" id="JQCQ01000011">
    <property type="protein sequence ID" value="KRO25372.1"/>
    <property type="molecule type" value="Genomic_DNA"/>
</dbReference>
<gene>
    <name evidence="15" type="ORF">IV88_GL000209</name>
</gene>
<keyword evidence="11 12" id="KW-0472">Membrane</keyword>
<evidence type="ECO:0000256" key="1">
    <source>
        <dbReference type="ARBA" id="ARBA00000085"/>
    </source>
</evidence>
<dbReference type="Pfam" id="PF02518">
    <property type="entry name" value="HATPase_c"/>
    <property type="match status" value="1"/>
</dbReference>
<evidence type="ECO:0000313" key="15">
    <source>
        <dbReference type="EMBL" id="KRO25372.1"/>
    </source>
</evidence>
<dbReference type="InterPro" id="IPR041610">
    <property type="entry name" value="ArlS_N"/>
</dbReference>
<evidence type="ECO:0000256" key="5">
    <source>
        <dbReference type="ARBA" id="ARBA00022553"/>
    </source>
</evidence>
<evidence type="ECO:0000259" key="13">
    <source>
        <dbReference type="PROSITE" id="PS50109"/>
    </source>
</evidence>
<dbReference type="PANTHER" id="PTHR45528">
    <property type="entry name" value="SENSOR HISTIDINE KINASE CPXA"/>
    <property type="match status" value="1"/>
</dbReference>
<evidence type="ECO:0000256" key="9">
    <source>
        <dbReference type="ARBA" id="ARBA00022989"/>
    </source>
</evidence>
<feature type="transmembrane region" description="Helical" evidence="12">
    <location>
        <begin position="184"/>
        <end position="211"/>
    </location>
</feature>
<dbReference type="EC" id="2.7.13.3" evidence="3"/>
<dbReference type="AlphaFoldDB" id="A0A0R2NJ47"/>
<proteinExistence type="predicted"/>
<dbReference type="SUPFAM" id="SSF47384">
    <property type="entry name" value="Homodimeric domain of signal transducing histidine kinase"/>
    <property type="match status" value="1"/>
</dbReference>
<dbReference type="InterPro" id="IPR003594">
    <property type="entry name" value="HATPase_dom"/>
</dbReference>
<feature type="domain" description="HAMP" evidence="14">
    <location>
        <begin position="208"/>
        <end position="262"/>
    </location>
</feature>
<dbReference type="Pfam" id="PF00512">
    <property type="entry name" value="HisKA"/>
    <property type="match status" value="1"/>
</dbReference>
<dbReference type="PRINTS" id="PR00344">
    <property type="entry name" value="BCTRLSENSOR"/>
</dbReference>
<keyword evidence="8" id="KW-0418">Kinase</keyword>
<evidence type="ECO:0000256" key="3">
    <source>
        <dbReference type="ARBA" id="ARBA00012438"/>
    </source>
</evidence>
<dbReference type="PANTHER" id="PTHR45528:SF12">
    <property type="entry name" value="SENSOR HISTIDINE KINASE ARSS"/>
    <property type="match status" value="1"/>
</dbReference>
<dbReference type="RefSeq" id="WP_057798986.1">
    <property type="nucleotide sequence ID" value="NZ_BJZZ01000010.1"/>
</dbReference>
<name>A0A0R2NJ47_9LACO</name>
<keyword evidence="5" id="KW-0597">Phosphoprotein</keyword>
<dbReference type="Gene3D" id="1.10.287.130">
    <property type="match status" value="1"/>
</dbReference>
<dbReference type="InterPro" id="IPR003660">
    <property type="entry name" value="HAMP_dom"/>
</dbReference>
<dbReference type="InterPro" id="IPR004358">
    <property type="entry name" value="Sig_transdc_His_kin-like_C"/>
</dbReference>
<reference evidence="15 16" key="1">
    <citation type="journal article" date="2015" name="Genome Announc.">
        <title>Expanding the biotechnology potential of lactobacilli through comparative genomics of 213 strains and associated genera.</title>
        <authorList>
            <person name="Sun Z."/>
            <person name="Harris H.M."/>
            <person name="McCann A."/>
            <person name="Guo C."/>
            <person name="Argimon S."/>
            <person name="Zhang W."/>
            <person name="Yang X."/>
            <person name="Jeffery I.B."/>
            <person name="Cooney J.C."/>
            <person name="Kagawa T.F."/>
            <person name="Liu W."/>
            <person name="Song Y."/>
            <person name="Salvetti E."/>
            <person name="Wrobel A."/>
            <person name="Rasinkangas P."/>
            <person name="Parkhill J."/>
            <person name="Rea M.C."/>
            <person name="O'Sullivan O."/>
            <person name="Ritari J."/>
            <person name="Douillard F.P."/>
            <person name="Paul Ross R."/>
            <person name="Yang R."/>
            <person name="Briner A.E."/>
            <person name="Felis G.E."/>
            <person name="de Vos W.M."/>
            <person name="Barrangou R."/>
            <person name="Klaenhammer T.R."/>
            <person name="Caufield P.W."/>
            <person name="Cui Y."/>
            <person name="Zhang H."/>
            <person name="O'Toole P.W."/>
        </authorList>
    </citation>
    <scope>NUCLEOTIDE SEQUENCE [LARGE SCALE GENOMIC DNA]</scope>
    <source>
        <strain evidence="15 16">DSM 23026</strain>
    </source>
</reference>
<evidence type="ECO:0000256" key="7">
    <source>
        <dbReference type="ARBA" id="ARBA00022692"/>
    </source>
</evidence>
<dbReference type="Pfam" id="PF00672">
    <property type="entry name" value="HAMP"/>
    <property type="match status" value="1"/>
</dbReference>
<dbReference type="Proteomes" id="UP000051249">
    <property type="component" value="Unassembled WGS sequence"/>
</dbReference>
<dbReference type="InterPro" id="IPR003661">
    <property type="entry name" value="HisK_dim/P_dom"/>
</dbReference>
<feature type="transmembrane region" description="Helical" evidence="12">
    <location>
        <begin position="20"/>
        <end position="44"/>
    </location>
</feature>
<dbReference type="PATRIC" id="fig|480391.4.peg.212"/>
<evidence type="ECO:0000259" key="14">
    <source>
        <dbReference type="PROSITE" id="PS50885"/>
    </source>
</evidence>
<protein>
    <recommendedName>
        <fullName evidence="4">Signal transduction histidine-protein kinase ArlS</fullName>
        <ecNumber evidence="3">2.7.13.3</ecNumber>
    </recommendedName>
</protein>
<dbReference type="Gene3D" id="3.30.565.10">
    <property type="entry name" value="Histidine kinase-like ATPase, C-terminal domain"/>
    <property type="match status" value="1"/>
</dbReference>
<dbReference type="GO" id="GO:0016020">
    <property type="term" value="C:membrane"/>
    <property type="evidence" value="ECO:0007669"/>
    <property type="project" value="UniProtKB-SubCell"/>
</dbReference>
<evidence type="ECO:0000256" key="4">
    <source>
        <dbReference type="ARBA" id="ARBA00015735"/>
    </source>
</evidence>
<dbReference type="SUPFAM" id="SSF55874">
    <property type="entry name" value="ATPase domain of HSP90 chaperone/DNA topoisomerase II/histidine kinase"/>
    <property type="match status" value="1"/>
</dbReference>
<dbReference type="InterPro" id="IPR036890">
    <property type="entry name" value="HATPase_C_sf"/>
</dbReference>
<dbReference type="Gene3D" id="6.10.340.10">
    <property type="match status" value="1"/>
</dbReference>
<dbReference type="FunFam" id="3.30.565.10:FF:000006">
    <property type="entry name" value="Sensor histidine kinase WalK"/>
    <property type="match status" value="1"/>
</dbReference>
<dbReference type="GO" id="GO:0000155">
    <property type="term" value="F:phosphorelay sensor kinase activity"/>
    <property type="evidence" value="ECO:0007669"/>
    <property type="project" value="InterPro"/>
</dbReference>
<dbReference type="FunFam" id="1.10.287.130:FF:000001">
    <property type="entry name" value="Two-component sensor histidine kinase"/>
    <property type="match status" value="1"/>
</dbReference>
<dbReference type="SMART" id="SM00388">
    <property type="entry name" value="HisKA"/>
    <property type="match status" value="1"/>
</dbReference>
<dbReference type="SUPFAM" id="SSF158472">
    <property type="entry name" value="HAMP domain-like"/>
    <property type="match status" value="1"/>
</dbReference>
<keyword evidence="7 12" id="KW-0812">Transmembrane</keyword>
<dbReference type="SMART" id="SM00387">
    <property type="entry name" value="HATPase_c"/>
    <property type="match status" value="1"/>
</dbReference>